<dbReference type="EMBL" id="CAJVPM010019682">
    <property type="protein sequence ID" value="CAG8631120.1"/>
    <property type="molecule type" value="Genomic_DNA"/>
</dbReference>
<evidence type="ECO:0000313" key="2">
    <source>
        <dbReference type="Proteomes" id="UP000789860"/>
    </source>
</evidence>
<comment type="caution">
    <text evidence="1">The sequence shown here is derived from an EMBL/GenBank/DDBJ whole genome shotgun (WGS) entry which is preliminary data.</text>
</comment>
<accession>A0ACA9N378</accession>
<name>A0ACA9N378_9GLOM</name>
<feature type="non-terminal residue" evidence="1">
    <location>
        <position position="1"/>
    </location>
</feature>
<gene>
    <name evidence="1" type="ORF">SCALOS_LOCUS7976</name>
</gene>
<keyword evidence="2" id="KW-1185">Reference proteome</keyword>
<proteinExistence type="predicted"/>
<protein>
    <submittedName>
        <fullName evidence="1">8727_t:CDS:1</fullName>
    </submittedName>
</protein>
<dbReference type="Proteomes" id="UP000789860">
    <property type="component" value="Unassembled WGS sequence"/>
</dbReference>
<reference evidence="1" key="1">
    <citation type="submission" date="2021-06" db="EMBL/GenBank/DDBJ databases">
        <authorList>
            <person name="Kallberg Y."/>
            <person name="Tangrot J."/>
            <person name="Rosling A."/>
        </authorList>
    </citation>
    <scope>NUCLEOTIDE SEQUENCE</scope>
    <source>
        <strain evidence="1">AU212A</strain>
    </source>
</reference>
<sequence length="248" mass="30413">HKRKRHDTHEYSNKKPNLLVSGHVPIRNDKDIGTYRWIYNRCLELVKQDESMSRDNLRIKVLNNNNYEYDNTWVKDTPKDNNLVSINPDIRSFIIYYDPSRKIIEYNKGDAICIYHLCKKYDKYQSERSKLKGGSKKRRRYTIRRKMLRIHDKIKNLIKDCHYKIAKDLCKNYNTILLPRFETKNMVRKKKSRFENQESEFIKAFKKNLKRKINSKTMRMMLKWSHFSFQQHLIHKIREYPIYVQFRD</sequence>
<organism evidence="1 2">
    <name type="scientific">Scutellospora calospora</name>
    <dbReference type="NCBI Taxonomy" id="85575"/>
    <lineage>
        <taxon>Eukaryota</taxon>
        <taxon>Fungi</taxon>
        <taxon>Fungi incertae sedis</taxon>
        <taxon>Mucoromycota</taxon>
        <taxon>Glomeromycotina</taxon>
        <taxon>Glomeromycetes</taxon>
        <taxon>Diversisporales</taxon>
        <taxon>Gigasporaceae</taxon>
        <taxon>Scutellospora</taxon>
    </lineage>
</organism>
<evidence type="ECO:0000313" key="1">
    <source>
        <dbReference type="EMBL" id="CAG8631120.1"/>
    </source>
</evidence>